<dbReference type="GO" id="GO:0006508">
    <property type="term" value="P:proteolysis"/>
    <property type="evidence" value="ECO:0000318"/>
    <property type="project" value="GO_Central"/>
</dbReference>
<feature type="domain" description="PDZ" evidence="5">
    <location>
        <begin position="302"/>
        <end position="335"/>
    </location>
</feature>
<dbReference type="EMBL" id="GL882882">
    <property type="protein sequence ID" value="EGF81328.1"/>
    <property type="molecule type" value="Genomic_DNA"/>
</dbReference>
<sequence>MPRLLTPSQVNAYNTSSIHEPVHSDQVLQPNHNPQPHSRKSSTSGGAFIADAVEKVIESVVNLSVETEVTSFFGNKTLVSSGSGFFVTTDGKILTNAHVVADMNEDSKLWVTAADGLRYPAKVHSLDTLSDLAIVRIQPRSSPHKWQPVQFGTNHHLRPGDWVIAIGSPFGLQNTVTAGVVSSRSRRSIEIGTKDTRVEYIQTDCVVHSGSSGGPLVNLDGQVVGINTTRAESEGISFAIRVDNAMDMIHQLVVDGRVTRPWLGIRMITLTPHVRSQLNPDSHYTSSFQNTPNMILPHVTSGVLVASVEAKSPASDGGLKDGDVIVAVDGVGIRSSQELLKLVGLRVGEPFAMRIKRCVPNHLDEITEEERVVNVTPGALDMFVHSNGGSEIL</sequence>
<dbReference type="InterPro" id="IPR001940">
    <property type="entry name" value="Peptidase_S1C"/>
</dbReference>
<dbReference type="Gene3D" id="2.30.42.10">
    <property type="match status" value="1"/>
</dbReference>
<dbReference type="STRING" id="684364.F4P0R9"/>
<dbReference type="PANTHER" id="PTHR22939">
    <property type="entry name" value="SERINE PROTEASE FAMILY S1C HTRA-RELATED"/>
    <property type="match status" value="1"/>
</dbReference>
<evidence type="ECO:0000256" key="1">
    <source>
        <dbReference type="ARBA" id="ARBA00010541"/>
    </source>
</evidence>
<dbReference type="PANTHER" id="PTHR22939:SF129">
    <property type="entry name" value="SERINE PROTEASE HTRA2, MITOCHONDRIAL"/>
    <property type="match status" value="1"/>
</dbReference>
<dbReference type="SUPFAM" id="SSF50494">
    <property type="entry name" value="Trypsin-like serine proteases"/>
    <property type="match status" value="1"/>
</dbReference>
<dbReference type="OrthoDB" id="4217619at2759"/>
<keyword evidence="2" id="KW-0645">Protease</keyword>
<comment type="similarity">
    <text evidence="1">Belongs to the peptidase S1C family.</text>
</comment>
<dbReference type="GO" id="GO:0012501">
    <property type="term" value="P:programmed cell death"/>
    <property type="evidence" value="ECO:0000318"/>
    <property type="project" value="GO_Central"/>
</dbReference>
<dbReference type="AlphaFoldDB" id="F4P0R9"/>
<dbReference type="InterPro" id="IPR001478">
    <property type="entry name" value="PDZ"/>
</dbReference>
<dbReference type="GO" id="GO:0004252">
    <property type="term" value="F:serine-type endopeptidase activity"/>
    <property type="evidence" value="ECO:0000318"/>
    <property type="project" value="GO_Central"/>
</dbReference>
<dbReference type="InterPro" id="IPR036034">
    <property type="entry name" value="PDZ_sf"/>
</dbReference>
<evidence type="ECO:0000313" key="7">
    <source>
        <dbReference type="Proteomes" id="UP000007241"/>
    </source>
</evidence>
<evidence type="ECO:0000256" key="4">
    <source>
        <dbReference type="SAM" id="MobiDB-lite"/>
    </source>
</evidence>
<organism evidence="6 7">
    <name type="scientific">Batrachochytrium dendrobatidis (strain JAM81 / FGSC 10211)</name>
    <name type="common">Frog chytrid fungus</name>
    <dbReference type="NCBI Taxonomy" id="684364"/>
    <lineage>
        <taxon>Eukaryota</taxon>
        <taxon>Fungi</taxon>
        <taxon>Fungi incertae sedis</taxon>
        <taxon>Chytridiomycota</taxon>
        <taxon>Chytridiomycota incertae sedis</taxon>
        <taxon>Chytridiomycetes</taxon>
        <taxon>Rhizophydiales</taxon>
        <taxon>Rhizophydiales incertae sedis</taxon>
        <taxon>Batrachochytrium</taxon>
    </lineage>
</organism>
<dbReference type="PROSITE" id="PS50106">
    <property type="entry name" value="PDZ"/>
    <property type="match status" value="1"/>
</dbReference>
<dbReference type="SMART" id="SM00228">
    <property type="entry name" value="PDZ"/>
    <property type="match status" value="1"/>
</dbReference>
<proteinExistence type="inferred from homology"/>
<dbReference type="Pfam" id="PF13180">
    <property type="entry name" value="PDZ_2"/>
    <property type="match status" value="1"/>
</dbReference>
<keyword evidence="7" id="KW-1185">Reference proteome</keyword>
<accession>F4P0R9</accession>
<dbReference type="GO" id="GO:0043065">
    <property type="term" value="P:positive regulation of apoptotic process"/>
    <property type="evidence" value="ECO:0000318"/>
    <property type="project" value="GO_Central"/>
</dbReference>
<name>F4P0R9_BATDJ</name>
<evidence type="ECO:0000313" key="6">
    <source>
        <dbReference type="EMBL" id="EGF81328.1"/>
    </source>
</evidence>
<reference evidence="6 7" key="1">
    <citation type="submission" date="2009-12" db="EMBL/GenBank/DDBJ databases">
        <title>The draft genome of Batrachochytrium dendrobatidis.</title>
        <authorList>
            <consortium name="US DOE Joint Genome Institute (JGI-PGF)"/>
            <person name="Kuo A."/>
            <person name="Salamov A."/>
            <person name="Schmutz J."/>
            <person name="Lucas S."/>
            <person name="Pitluck S."/>
            <person name="Rosenblum E."/>
            <person name="Stajich J."/>
            <person name="Eisen M."/>
            <person name="Grigoriev I.V."/>
        </authorList>
    </citation>
    <scope>NUCLEOTIDE SEQUENCE [LARGE SCALE GENOMIC DNA]</scope>
    <source>
        <strain evidence="7">JAM81 / FGSC 10211</strain>
    </source>
</reference>
<dbReference type="Gene3D" id="2.40.10.120">
    <property type="match status" value="1"/>
</dbReference>
<feature type="compositionally biased region" description="Polar residues" evidence="4">
    <location>
        <begin position="26"/>
        <end position="44"/>
    </location>
</feature>
<feature type="region of interest" description="Disordered" evidence="4">
    <location>
        <begin position="25"/>
        <end position="44"/>
    </location>
</feature>
<protein>
    <recommendedName>
        <fullName evidence="5">PDZ domain-containing protein</fullName>
    </recommendedName>
</protein>
<dbReference type="GeneID" id="18238411"/>
<evidence type="ECO:0000256" key="2">
    <source>
        <dbReference type="ARBA" id="ARBA00022670"/>
    </source>
</evidence>
<keyword evidence="3" id="KW-0378">Hydrolase</keyword>
<dbReference type="SUPFAM" id="SSF50156">
    <property type="entry name" value="PDZ domain-like"/>
    <property type="match status" value="1"/>
</dbReference>
<evidence type="ECO:0000256" key="3">
    <source>
        <dbReference type="ARBA" id="ARBA00022801"/>
    </source>
</evidence>
<dbReference type="OMA" id="MFWSLLC"/>
<dbReference type="PRINTS" id="PR00834">
    <property type="entry name" value="PROTEASES2C"/>
</dbReference>
<dbReference type="HOGENOM" id="CLU_020120_2_1_1"/>
<dbReference type="RefSeq" id="XP_006677935.1">
    <property type="nucleotide sequence ID" value="XM_006677872.1"/>
</dbReference>
<dbReference type="InParanoid" id="F4P0R9"/>
<gene>
    <name evidence="6" type="ORF">BATDEDRAFT_24209</name>
</gene>
<dbReference type="InterPro" id="IPR009003">
    <property type="entry name" value="Peptidase_S1_PA"/>
</dbReference>
<evidence type="ECO:0000259" key="5">
    <source>
        <dbReference type="PROSITE" id="PS50106"/>
    </source>
</evidence>
<dbReference type="Proteomes" id="UP000007241">
    <property type="component" value="Unassembled WGS sequence"/>
</dbReference>
<dbReference type="Pfam" id="PF13365">
    <property type="entry name" value="Trypsin_2"/>
    <property type="match status" value="1"/>
</dbReference>